<accession>A0A6J1T402</accession>
<dbReference type="InterPro" id="IPR023473">
    <property type="entry name" value="AMMECR1"/>
</dbReference>
<dbReference type="PANTHER" id="PTHR13016">
    <property type="entry name" value="AMMECR1 HOMOLOG"/>
    <property type="match status" value="1"/>
</dbReference>
<dbReference type="HAMAP" id="MF_00634">
    <property type="entry name" value="UPF0235"/>
    <property type="match status" value="1"/>
</dbReference>
<dbReference type="GeneID" id="113212994"/>
<dbReference type="SMART" id="SM01152">
    <property type="entry name" value="DUF167"/>
    <property type="match status" value="1"/>
</dbReference>
<protein>
    <submittedName>
        <fullName evidence="4">Uncharacterized protein CG5902</fullName>
    </submittedName>
</protein>
<dbReference type="FunFam" id="3.30.700.20:FF:000001">
    <property type="entry name" value="AMME syndrome candidate gene 1"/>
    <property type="match status" value="1"/>
</dbReference>
<organism evidence="3 4">
    <name type="scientific">Frankliniella occidentalis</name>
    <name type="common">Western flower thrips</name>
    <name type="synonym">Euthrips occidentalis</name>
    <dbReference type="NCBI Taxonomy" id="133901"/>
    <lineage>
        <taxon>Eukaryota</taxon>
        <taxon>Metazoa</taxon>
        <taxon>Ecdysozoa</taxon>
        <taxon>Arthropoda</taxon>
        <taxon>Hexapoda</taxon>
        <taxon>Insecta</taxon>
        <taxon>Pterygota</taxon>
        <taxon>Neoptera</taxon>
        <taxon>Paraneoptera</taxon>
        <taxon>Thysanoptera</taxon>
        <taxon>Terebrantia</taxon>
        <taxon>Thripoidea</taxon>
        <taxon>Thripidae</taxon>
        <taxon>Frankliniella</taxon>
    </lineage>
</organism>
<dbReference type="InterPro" id="IPR027485">
    <property type="entry name" value="AMMECR1_N"/>
</dbReference>
<comment type="similarity">
    <text evidence="1">Belongs to the UPF0235 family.</text>
</comment>
<dbReference type="RefSeq" id="XP_026287677.1">
    <property type="nucleotide sequence ID" value="XM_026431892.2"/>
</dbReference>
<dbReference type="Gene3D" id="3.30.700.20">
    <property type="entry name" value="Hypothetical protein ph0010, domain 1"/>
    <property type="match status" value="1"/>
</dbReference>
<dbReference type="PANTHER" id="PTHR13016:SF0">
    <property type="entry name" value="AMME SYNDROME CANDIDATE GENE 1 PROTEIN"/>
    <property type="match status" value="1"/>
</dbReference>
<dbReference type="InterPro" id="IPR036591">
    <property type="entry name" value="YggU-like_sf"/>
</dbReference>
<proteinExistence type="inferred from homology"/>
<keyword evidence="3" id="KW-1185">Reference proteome</keyword>
<dbReference type="Proteomes" id="UP000504606">
    <property type="component" value="Unplaced"/>
</dbReference>
<dbReference type="PROSITE" id="PS51112">
    <property type="entry name" value="AMMECR1"/>
    <property type="match status" value="1"/>
</dbReference>
<gene>
    <name evidence="4" type="primary">LOC113212994</name>
</gene>
<dbReference type="InterPro" id="IPR003746">
    <property type="entry name" value="DUF167"/>
</dbReference>
<feature type="domain" description="AMMECR1" evidence="2">
    <location>
        <begin position="33"/>
        <end position="227"/>
    </location>
</feature>
<dbReference type="NCBIfam" id="TIGR00251">
    <property type="entry name" value="DUF167 family protein"/>
    <property type="match status" value="1"/>
</dbReference>
<name>A0A6J1T402_FRAOC</name>
<dbReference type="Gene3D" id="3.30.1200.10">
    <property type="entry name" value="YggU-like"/>
    <property type="match status" value="1"/>
</dbReference>
<evidence type="ECO:0000313" key="4">
    <source>
        <dbReference type="RefSeq" id="XP_026287677.1"/>
    </source>
</evidence>
<dbReference type="OrthoDB" id="24630at2759"/>
<dbReference type="KEGG" id="foc:113212994"/>
<dbReference type="SUPFAM" id="SSF143447">
    <property type="entry name" value="AMMECR1-like"/>
    <property type="match status" value="1"/>
</dbReference>
<reference evidence="4" key="1">
    <citation type="submission" date="2025-08" db="UniProtKB">
        <authorList>
            <consortium name="RefSeq"/>
        </authorList>
    </citation>
    <scope>IDENTIFICATION</scope>
    <source>
        <tissue evidence="4">Whole organism</tissue>
    </source>
</reference>
<sequence length="371" mass="40892">MNEMASQNCGTKKQKLNNSSSLACNGSAVPPNGLKNGTVARPEMCFFCFDVLNSHLNCLEPPKAPDFCNDPYPIFVTWETSKERRLRGCIGTFGAKNLHLGLREYAVTSAVKDSRFSPITQDELPKLRVAVSLLRHFEDGSDYLDWEVGVHGISIEYHSDRGVRHSATYLPEVAPKQGWDQIQTIDSLLRKGGFKGAVTPEIRSAIKLTRYKSEKISVTYDEYMEHCRLLQSQATGAISECSTSEGCSSDMMDMVPQKQLTDWAENSENNVIFVTKTGDIAVKIHAKPGAKKNNITDISDEGVGVQISAPPVEGEANTELVRYIAEVLGLRKGDVSLDKGSRSRNKTILVAQGKLSAEEVTEKIKREMGSN</sequence>
<evidence type="ECO:0000313" key="3">
    <source>
        <dbReference type="Proteomes" id="UP000504606"/>
    </source>
</evidence>
<dbReference type="InterPro" id="IPR036071">
    <property type="entry name" value="AMMECR1_dom_sf"/>
</dbReference>
<dbReference type="SUPFAM" id="SSF69786">
    <property type="entry name" value="YggU-like"/>
    <property type="match status" value="1"/>
</dbReference>
<evidence type="ECO:0000256" key="1">
    <source>
        <dbReference type="ARBA" id="ARBA00010364"/>
    </source>
</evidence>
<dbReference type="NCBIfam" id="TIGR00296">
    <property type="entry name" value="TIGR00296 family protein"/>
    <property type="match status" value="1"/>
</dbReference>
<evidence type="ECO:0000259" key="2">
    <source>
        <dbReference type="PROSITE" id="PS51112"/>
    </source>
</evidence>
<dbReference type="InterPro" id="IPR002733">
    <property type="entry name" value="AMMECR1_domain"/>
</dbReference>
<dbReference type="Pfam" id="PF01871">
    <property type="entry name" value="AMMECR1"/>
    <property type="match status" value="1"/>
</dbReference>
<dbReference type="AlphaFoldDB" id="A0A6J1T402"/>
<dbReference type="Pfam" id="PF02594">
    <property type="entry name" value="DUF167"/>
    <property type="match status" value="1"/>
</dbReference>